<sequence>MCRYMRFYFQCLECFDRRLLPDLLGSGGSRPLLLINCFSSNRTCLIFYTVLNTNDLLSAWEHITSFELFTDANSLRQLTREFLSQYVIKLVNKTLSNVRNDFCQLYLFVSNNNLRLFGVQLRTFEGSFENARKIPDNNYMLGKYLFLLTRN</sequence>
<name>A0A3M7RYU5_BRAPC</name>
<protein>
    <submittedName>
        <fullName evidence="1">Uncharacterized protein</fullName>
    </submittedName>
</protein>
<dbReference type="AlphaFoldDB" id="A0A3M7RYU5"/>
<organism evidence="1 2">
    <name type="scientific">Brachionus plicatilis</name>
    <name type="common">Marine rotifer</name>
    <name type="synonym">Brachionus muelleri</name>
    <dbReference type="NCBI Taxonomy" id="10195"/>
    <lineage>
        <taxon>Eukaryota</taxon>
        <taxon>Metazoa</taxon>
        <taxon>Spiralia</taxon>
        <taxon>Gnathifera</taxon>
        <taxon>Rotifera</taxon>
        <taxon>Eurotatoria</taxon>
        <taxon>Monogononta</taxon>
        <taxon>Pseudotrocha</taxon>
        <taxon>Ploima</taxon>
        <taxon>Brachionidae</taxon>
        <taxon>Brachionus</taxon>
    </lineage>
</organism>
<reference evidence="1 2" key="1">
    <citation type="journal article" date="2018" name="Sci. Rep.">
        <title>Genomic signatures of local adaptation to the degree of environmental predictability in rotifers.</title>
        <authorList>
            <person name="Franch-Gras L."/>
            <person name="Hahn C."/>
            <person name="Garcia-Roger E.M."/>
            <person name="Carmona M.J."/>
            <person name="Serra M."/>
            <person name="Gomez A."/>
        </authorList>
    </citation>
    <scope>NUCLEOTIDE SEQUENCE [LARGE SCALE GENOMIC DNA]</scope>
    <source>
        <strain evidence="1">HYR1</strain>
    </source>
</reference>
<dbReference type="Proteomes" id="UP000276133">
    <property type="component" value="Unassembled WGS sequence"/>
</dbReference>
<evidence type="ECO:0000313" key="1">
    <source>
        <dbReference type="EMBL" id="RNA28753.1"/>
    </source>
</evidence>
<keyword evidence="2" id="KW-1185">Reference proteome</keyword>
<dbReference type="EMBL" id="REGN01002344">
    <property type="protein sequence ID" value="RNA28753.1"/>
    <property type="molecule type" value="Genomic_DNA"/>
</dbReference>
<gene>
    <name evidence="1" type="ORF">BpHYR1_036039</name>
</gene>
<evidence type="ECO:0000313" key="2">
    <source>
        <dbReference type="Proteomes" id="UP000276133"/>
    </source>
</evidence>
<comment type="caution">
    <text evidence="1">The sequence shown here is derived from an EMBL/GenBank/DDBJ whole genome shotgun (WGS) entry which is preliminary data.</text>
</comment>
<accession>A0A3M7RYU5</accession>
<proteinExistence type="predicted"/>